<dbReference type="AlphaFoldDB" id="A0A8S1AN69"/>
<protein>
    <recommendedName>
        <fullName evidence="3">C2H2-type domain-containing protein</fullName>
    </recommendedName>
</protein>
<feature type="region of interest" description="Disordered" evidence="2">
    <location>
        <begin position="1"/>
        <end position="32"/>
    </location>
</feature>
<evidence type="ECO:0000256" key="2">
    <source>
        <dbReference type="SAM" id="MobiDB-lite"/>
    </source>
</evidence>
<keyword evidence="1" id="KW-0479">Metal-binding</keyword>
<evidence type="ECO:0000256" key="1">
    <source>
        <dbReference type="PROSITE-ProRule" id="PRU00042"/>
    </source>
</evidence>
<comment type="caution">
    <text evidence="4">The sequence shown here is derived from an EMBL/GenBank/DDBJ whole genome shotgun (WGS) entry which is preliminary data.</text>
</comment>
<dbReference type="OrthoDB" id="17458at2759"/>
<feature type="domain" description="C2H2-type" evidence="3">
    <location>
        <begin position="36"/>
        <end position="59"/>
    </location>
</feature>
<dbReference type="PANTHER" id="PTHR37557:SF4">
    <property type="entry name" value="CCHC-TYPE DOMAIN-CONTAINING PROTEIN"/>
    <property type="match status" value="1"/>
</dbReference>
<dbReference type="InterPro" id="IPR013087">
    <property type="entry name" value="Znf_C2H2_type"/>
</dbReference>
<dbReference type="PROSITE" id="PS50157">
    <property type="entry name" value="ZINC_FINGER_C2H2_2"/>
    <property type="match status" value="1"/>
</dbReference>
<accession>A0A8S1AN69</accession>
<gene>
    <name evidence="4" type="ORF">APLA_LOCUS11591</name>
</gene>
<feature type="region of interest" description="Disordered" evidence="2">
    <location>
        <begin position="141"/>
        <end position="167"/>
    </location>
</feature>
<keyword evidence="1" id="KW-0863">Zinc-finger</keyword>
<dbReference type="Proteomes" id="UP000494256">
    <property type="component" value="Unassembled WGS sequence"/>
</dbReference>
<dbReference type="PANTHER" id="PTHR37557">
    <property type="entry name" value="115 KDA PROTEIN IN TYPE-1 RETROTRANSPOSABLE ELEMENT R1DM-LIKE PROTEIN-RELATED-RELATED"/>
    <property type="match status" value="1"/>
</dbReference>
<proteinExistence type="predicted"/>
<sequence>MRNERDPNRPQGSERARIRTPGTRDTAQASEVGSGWVCPECERAFTTKIGLGVHKRRAHPLTTNIDAAPAQIKRRWREEEVALLAKTEARLVREGAQCTNQQLAQILPQLGRTVEAIKGKRRGVDYKKAVQWWLNTQKEQTPLVTTTREEPEPSNTEHPTAPGAPMTELAAPLRSTPRAASVQLQSTETGDAEVLSELFELAERRNARSATVRGRRRRHRTMDLRVTTLAGLSSRKRRRMEYARVQELWRKCPSRAAAEIIDGQSRGVRHSLDELEAYWRPIIETVSDAPGPAPEALRKAKHSAQHGELVDVERLMMPFSVEEVRASRVDGRSAPGPDGIVPGDWNAIPAETQATLFNAKSAIGWENEQVSALAYADDLVLLAGIGGGNAVVHRQCGRERENDGTPCEPCQELRSIDGVDFQASGCLTLEHDIRRALNNISRAPLKPQQRLEIVRVHLIPRFLHGFVLGTIMDDRLRMLDVQIRSVVRQWLRLPKDVPTGYFHAATKDGGLAVPSLRTCVPDLIVKRFGRMASSGCSVARAAARSDMIRRKLQWANKRLQKLTREGPTAGETDNGYVLA</sequence>
<organism evidence="4 5">
    <name type="scientific">Arctia plantaginis</name>
    <name type="common">Wood tiger moth</name>
    <name type="synonym">Phalaena plantaginis</name>
    <dbReference type="NCBI Taxonomy" id="874455"/>
    <lineage>
        <taxon>Eukaryota</taxon>
        <taxon>Metazoa</taxon>
        <taxon>Ecdysozoa</taxon>
        <taxon>Arthropoda</taxon>
        <taxon>Hexapoda</taxon>
        <taxon>Insecta</taxon>
        <taxon>Pterygota</taxon>
        <taxon>Neoptera</taxon>
        <taxon>Endopterygota</taxon>
        <taxon>Lepidoptera</taxon>
        <taxon>Glossata</taxon>
        <taxon>Ditrysia</taxon>
        <taxon>Noctuoidea</taxon>
        <taxon>Erebidae</taxon>
        <taxon>Arctiinae</taxon>
        <taxon>Arctia</taxon>
    </lineage>
</organism>
<feature type="compositionally biased region" description="Basic and acidic residues" evidence="2">
    <location>
        <begin position="1"/>
        <end position="17"/>
    </location>
</feature>
<dbReference type="GO" id="GO:0008270">
    <property type="term" value="F:zinc ion binding"/>
    <property type="evidence" value="ECO:0007669"/>
    <property type="project" value="UniProtKB-KW"/>
</dbReference>
<reference evidence="4 5" key="1">
    <citation type="submission" date="2020-04" db="EMBL/GenBank/DDBJ databases">
        <authorList>
            <person name="Wallbank WR R."/>
            <person name="Pardo Diaz C."/>
            <person name="Kozak K."/>
            <person name="Martin S."/>
            <person name="Jiggins C."/>
            <person name="Moest M."/>
            <person name="Warren A I."/>
            <person name="Byers J.R.P. K."/>
            <person name="Montejo-Kovacevich G."/>
            <person name="Yen C E."/>
        </authorList>
    </citation>
    <scope>NUCLEOTIDE SEQUENCE [LARGE SCALE GENOMIC DNA]</scope>
</reference>
<dbReference type="PROSITE" id="PS00028">
    <property type="entry name" value="ZINC_FINGER_C2H2_1"/>
    <property type="match status" value="1"/>
</dbReference>
<evidence type="ECO:0000313" key="4">
    <source>
        <dbReference type="EMBL" id="CAB3246573.1"/>
    </source>
</evidence>
<dbReference type="EMBL" id="CADEBD010000330">
    <property type="protein sequence ID" value="CAB3246573.1"/>
    <property type="molecule type" value="Genomic_DNA"/>
</dbReference>
<evidence type="ECO:0000313" key="5">
    <source>
        <dbReference type="Proteomes" id="UP000494256"/>
    </source>
</evidence>
<name>A0A8S1AN69_ARCPL</name>
<evidence type="ECO:0000259" key="3">
    <source>
        <dbReference type="PROSITE" id="PS50157"/>
    </source>
</evidence>
<keyword evidence="1" id="KW-0862">Zinc</keyword>